<gene>
    <name evidence="1" type="primary">Supt6h</name>
    <name evidence="1" type="ORF">CRYUND_R14786</name>
</gene>
<accession>A0A7K4L9B4</accession>
<organism evidence="1 2">
    <name type="scientific">Crypturellus undulatus</name>
    <dbReference type="NCBI Taxonomy" id="48396"/>
    <lineage>
        <taxon>Eukaryota</taxon>
        <taxon>Metazoa</taxon>
        <taxon>Chordata</taxon>
        <taxon>Craniata</taxon>
        <taxon>Vertebrata</taxon>
        <taxon>Euteleostomi</taxon>
        <taxon>Archelosauria</taxon>
        <taxon>Archosauria</taxon>
        <taxon>Dinosauria</taxon>
        <taxon>Saurischia</taxon>
        <taxon>Theropoda</taxon>
        <taxon>Coelurosauria</taxon>
        <taxon>Aves</taxon>
        <taxon>Palaeognathae</taxon>
        <taxon>Tinamiformes</taxon>
        <taxon>Tinamidae</taxon>
        <taxon>Crypturellus</taxon>
    </lineage>
</organism>
<dbReference type="Proteomes" id="UP000534426">
    <property type="component" value="Unassembled WGS sequence"/>
</dbReference>
<dbReference type="EMBL" id="VWPW01006868">
    <property type="protein sequence ID" value="NWJ01201.1"/>
    <property type="molecule type" value="Genomic_DNA"/>
</dbReference>
<protein>
    <submittedName>
        <fullName evidence="1">SPT6H factor</fullName>
    </submittedName>
</protein>
<feature type="non-terminal residue" evidence="1">
    <location>
        <position position="1"/>
    </location>
</feature>
<dbReference type="AlphaFoldDB" id="A0A7K4L9B4"/>
<evidence type="ECO:0000313" key="2">
    <source>
        <dbReference type="Proteomes" id="UP000534426"/>
    </source>
</evidence>
<evidence type="ECO:0000313" key="1">
    <source>
        <dbReference type="EMBL" id="NWJ01201.1"/>
    </source>
</evidence>
<feature type="non-terminal residue" evidence="1">
    <location>
        <position position="54"/>
    </location>
</feature>
<sequence>DIDDFIVDDDGQPLKKPKWRKKLPGYTDAALQEAQEIFGVDFDYDEFEKYNEYD</sequence>
<name>A0A7K4L9B4_9AVES</name>
<comment type="caution">
    <text evidence="1">The sequence shown here is derived from an EMBL/GenBank/DDBJ whole genome shotgun (WGS) entry which is preliminary data.</text>
</comment>
<keyword evidence="2" id="KW-1185">Reference proteome</keyword>
<reference evidence="1 2" key="1">
    <citation type="submission" date="2019-09" db="EMBL/GenBank/DDBJ databases">
        <title>Bird 10,000 Genomes (B10K) Project - Family phase.</title>
        <authorList>
            <person name="Zhang G."/>
        </authorList>
    </citation>
    <scope>NUCLEOTIDE SEQUENCE [LARGE SCALE GENOMIC DNA]</scope>
    <source>
        <strain evidence="1">B10K-MSB-37135</strain>
        <tissue evidence="1">Heart</tissue>
    </source>
</reference>
<proteinExistence type="predicted"/>